<dbReference type="PROSITE" id="PS50893">
    <property type="entry name" value="ABC_TRANSPORTER_2"/>
    <property type="match status" value="1"/>
</dbReference>
<dbReference type="Gramene" id="CMR180CT">
    <property type="protein sequence ID" value="CMR180CT"/>
    <property type="gene ID" value="CMR180C"/>
</dbReference>
<name>M1V6R7_CYAM1</name>
<reference evidence="7 8" key="1">
    <citation type="journal article" date="2004" name="Nature">
        <title>Genome sequence of the ultrasmall unicellular red alga Cyanidioschyzon merolae 10D.</title>
        <authorList>
            <person name="Matsuzaki M."/>
            <person name="Misumi O."/>
            <person name="Shin-i T."/>
            <person name="Maruyama S."/>
            <person name="Takahara M."/>
            <person name="Miyagishima S."/>
            <person name="Mori T."/>
            <person name="Nishida K."/>
            <person name="Yagisawa F."/>
            <person name="Nishida K."/>
            <person name="Yoshida Y."/>
            <person name="Nishimura Y."/>
            <person name="Nakao S."/>
            <person name="Kobayashi T."/>
            <person name="Momoyama Y."/>
            <person name="Higashiyama T."/>
            <person name="Minoda A."/>
            <person name="Sano M."/>
            <person name="Nomoto H."/>
            <person name="Oishi K."/>
            <person name="Hayashi H."/>
            <person name="Ohta F."/>
            <person name="Nishizaka S."/>
            <person name="Haga S."/>
            <person name="Miura S."/>
            <person name="Morishita T."/>
            <person name="Kabeya Y."/>
            <person name="Terasawa K."/>
            <person name="Suzuki Y."/>
            <person name="Ishii Y."/>
            <person name="Asakawa S."/>
            <person name="Takano H."/>
            <person name="Ohta N."/>
            <person name="Kuroiwa H."/>
            <person name="Tanaka K."/>
            <person name="Shimizu N."/>
            <person name="Sugano S."/>
            <person name="Sato N."/>
            <person name="Nozaki H."/>
            <person name="Ogasawara N."/>
            <person name="Kohara Y."/>
            <person name="Kuroiwa T."/>
        </authorList>
    </citation>
    <scope>NUCLEOTIDE SEQUENCE [LARGE SCALE GENOMIC DNA]</scope>
    <source>
        <strain evidence="7 8">10D</strain>
    </source>
</reference>
<dbReference type="eggNOG" id="KOG0055">
    <property type="taxonomic scope" value="Eukaryota"/>
</dbReference>
<dbReference type="InterPro" id="IPR003593">
    <property type="entry name" value="AAA+_ATPase"/>
</dbReference>
<dbReference type="GeneID" id="16996657"/>
<dbReference type="STRING" id="280699.M1V6R7"/>
<evidence type="ECO:0000313" key="7">
    <source>
        <dbReference type="EMBL" id="BAM82425.1"/>
    </source>
</evidence>
<protein>
    <recommendedName>
        <fullName evidence="1">Probable ATP-dependent transporter ycf16</fullName>
    </recommendedName>
</protein>
<reference evidence="7 8" key="2">
    <citation type="journal article" date="2007" name="BMC Biol.">
        <title>A 100%-complete sequence reveals unusually simple genomic features in the hot-spring red alga Cyanidioschyzon merolae.</title>
        <authorList>
            <person name="Nozaki H."/>
            <person name="Takano H."/>
            <person name="Misumi O."/>
            <person name="Terasawa K."/>
            <person name="Matsuzaki M."/>
            <person name="Maruyama S."/>
            <person name="Nishida K."/>
            <person name="Yagisawa F."/>
            <person name="Yoshida Y."/>
            <person name="Fujiwara T."/>
            <person name="Takio S."/>
            <person name="Tamura K."/>
            <person name="Chung S.J."/>
            <person name="Nakamura S."/>
            <person name="Kuroiwa H."/>
            <person name="Tanaka K."/>
            <person name="Sato N."/>
            <person name="Kuroiwa T."/>
        </authorList>
    </citation>
    <scope>NUCLEOTIDE SEQUENCE [LARGE SCALE GENOMIC DNA]</scope>
    <source>
        <strain evidence="7 8">10D</strain>
    </source>
</reference>
<evidence type="ECO:0000313" key="8">
    <source>
        <dbReference type="Proteomes" id="UP000007014"/>
    </source>
</evidence>
<feature type="compositionally biased region" description="Basic and acidic residues" evidence="5">
    <location>
        <begin position="250"/>
        <end position="260"/>
    </location>
</feature>
<dbReference type="InterPro" id="IPR003439">
    <property type="entry name" value="ABC_transporter-like_ATP-bd"/>
</dbReference>
<proteinExistence type="predicted"/>
<evidence type="ECO:0000256" key="4">
    <source>
        <dbReference type="ARBA" id="ARBA00022840"/>
    </source>
</evidence>
<organism evidence="7 8">
    <name type="scientific">Cyanidioschyzon merolae (strain NIES-3377 / 10D)</name>
    <name type="common">Unicellular red alga</name>
    <dbReference type="NCBI Taxonomy" id="280699"/>
    <lineage>
        <taxon>Eukaryota</taxon>
        <taxon>Rhodophyta</taxon>
        <taxon>Bangiophyceae</taxon>
        <taxon>Cyanidiales</taxon>
        <taxon>Cyanidiaceae</taxon>
        <taxon>Cyanidioschyzon</taxon>
    </lineage>
</organism>
<evidence type="ECO:0000256" key="3">
    <source>
        <dbReference type="ARBA" id="ARBA00022741"/>
    </source>
</evidence>
<dbReference type="Proteomes" id="UP000007014">
    <property type="component" value="Chromosome 18"/>
</dbReference>
<dbReference type="Pfam" id="PF00005">
    <property type="entry name" value="ABC_tran"/>
    <property type="match status" value="1"/>
</dbReference>
<evidence type="ECO:0000256" key="2">
    <source>
        <dbReference type="ARBA" id="ARBA00022448"/>
    </source>
</evidence>
<dbReference type="SUPFAM" id="SSF52540">
    <property type="entry name" value="P-loop containing nucleoside triphosphate hydrolases"/>
    <property type="match status" value="1"/>
</dbReference>
<dbReference type="RefSeq" id="XP_005538461.1">
    <property type="nucleotide sequence ID" value="XM_005538404.1"/>
</dbReference>
<dbReference type="InterPro" id="IPR017871">
    <property type="entry name" value="ABC_transporter-like_CS"/>
</dbReference>
<dbReference type="EMBL" id="AP006500">
    <property type="protein sequence ID" value="BAM82425.1"/>
    <property type="molecule type" value="Genomic_DNA"/>
</dbReference>
<feature type="region of interest" description="Disordered" evidence="5">
    <location>
        <begin position="609"/>
        <end position="636"/>
    </location>
</feature>
<dbReference type="OMA" id="TSLRNWK"/>
<feature type="domain" description="ABC transporter" evidence="6">
    <location>
        <begin position="368"/>
        <end position="609"/>
    </location>
</feature>
<evidence type="ECO:0000256" key="1">
    <source>
        <dbReference type="ARBA" id="ARBA00014334"/>
    </source>
</evidence>
<dbReference type="KEGG" id="cme:CYME_CMR180C"/>
<sequence length="636" mass="69561">MNGTRVFQREHLRSSTEQIASAVGPPGGIPANARRLQTLRLQRVAATAPGAEPDTGERRQLFAQFMATSVLCGFRSRVLRSPGTSVTRHGSSAEPAFLLARHAAFLGAQAVTRRANTCERDRDSLQPLPGRYLQGSKRTCVRRRCGRERLPPPCHCQSAAFDDAQAPGGESWRPQRPRRDEPKQQQQSAHETTARENKPRASERIPPTESPPPDKARLDRAHNNESSRHAGDGNEHGIVDTVPYGCRSSLPERRPDREAAPDDAAIQDNTNGTEDTVVEDASSVDAVGQAKSHVSPSIRESHRALITSPQRAAMSLVSGFATALAYVTSRVVDRALGPGTAASVQSFLSHDPSRLHPELADPSAAYEIEFEDVCKSFEARPVLKGLNLRIRRGEAVGIMGRSGCGKSTTLRLIAGFELPDSGSVRIRGWTRDEPIQYELGPIKIGMVFQHAALFDSLTVFENVAFELEHNTDLEDDEIEKAVDIILSRLGLRDTRDLLPNQLSGGMRKRVSLARSLVSDLGKGAKPLPDVLLYDEPTAGLDPIACTRIENLIREVRETVPTCIVVSHQLSTIQRTVDRVVLLHGGRIRWDGPVSDLGHTDNPFVRQLLSGDENGPMSGPEFDPDSSLYVPEDIQDA</sequence>
<feature type="region of interest" description="Disordered" evidence="5">
    <location>
        <begin position="1"/>
        <end position="29"/>
    </location>
</feature>
<keyword evidence="4" id="KW-0067">ATP-binding</keyword>
<feature type="compositionally biased region" description="Basic and acidic residues" evidence="5">
    <location>
        <begin position="212"/>
        <end position="238"/>
    </location>
</feature>
<keyword evidence="3" id="KW-0547">Nucleotide-binding</keyword>
<dbReference type="PANTHER" id="PTHR43023">
    <property type="entry name" value="PROTEIN TRIGALACTOSYLDIACYLGLYCEROL 3, CHLOROPLASTIC"/>
    <property type="match status" value="1"/>
</dbReference>
<feature type="region of interest" description="Disordered" evidence="5">
    <location>
        <begin position="152"/>
        <end position="274"/>
    </location>
</feature>
<dbReference type="SMART" id="SM00382">
    <property type="entry name" value="AAA"/>
    <property type="match status" value="1"/>
</dbReference>
<dbReference type="InterPro" id="IPR027417">
    <property type="entry name" value="P-loop_NTPase"/>
</dbReference>
<dbReference type="AlphaFoldDB" id="M1V6R7"/>
<gene>
    <name evidence="7" type="ORF">CYME_CMR180C</name>
</gene>
<evidence type="ECO:0000256" key="5">
    <source>
        <dbReference type="SAM" id="MobiDB-lite"/>
    </source>
</evidence>
<dbReference type="PROSITE" id="PS00211">
    <property type="entry name" value="ABC_TRANSPORTER_1"/>
    <property type="match status" value="1"/>
</dbReference>
<feature type="compositionally biased region" description="Basic and acidic residues" evidence="5">
    <location>
        <begin position="192"/>
        <end position="203"/>
    </location>
</feature>
<evidence type="ECO:0000259" key="6">
    <source>
        <dbReference type="PROSITE" id="PS50893"/>
    </source>
</evidence>
<dbReference type="OrthoDB" id="5171at2759"/>
<keyword evidence="8" id="KW-1185">Reference proteome</keyword>
<accession>M1V6R7</accession>
<dbReference type="GO" id="GO:0016887">
    <property type="term" value="F:ATP hydrolysis activity"/>
    <property type="evidence" value="ECO:0007669"/>
    <property type="project" value="InterPro"/>
</dbReference>
<dbReference type="HOGENOM" id="CLU_430472_0_0_1"/>
<dbReference type="PANTHER" id="PTHR43023:SF3">
    <property type="entry name" value="PROTEIN TRIGALACTOSYLDIACYLGLYCEROL 3, CHLOROPLASTIC"/>
    <property type="match status" value="1"/>
</dbReference>
<dbReference type="Gene3D" id="3.40.50.300">
    <property type="entry name" value="P-loop containing nucleotide triphosphate hydrolases"/>
    <property type="match status" value="1"/>
</dbReference>
<dbReference type="GO" id="GO:0005524">
    <property type="term" value="F:ATP binding"/>
    <property type="evidence" value="ECO:0007669"/>
    <property type="project" value="UniProtKB-KW"/>
</dbReference>
<keyword evidence="2" id="KW-0813">Transport</keyword>